<dbReference type="GO" id="GO:0046872">
    <property type="term" value="F:metal ion binding"/>
    <property type="evidence" value="ECO:0007669"/>
    <property type="project" value="UniProtKB-KW"/>
</dbReference>
<evidence type="ECO:0000256" key="4">
    <source>
        <dbReference type="ARBA" id="ARBA00022722"/>
    </source>
</evidence>
<dbReference type="Proteomes" id="UP000694255">
    <property type="component" value="Unassembled WGS sequence"/>
</dbReference>
<dbReference type="CDD" id="cd09280">
    <property type="entry name" value="RNase_HI_eukaryote_like"/>
    <property type="match status" value="1"/>
</dbReference>
<comment type="similarity">
    <text evidence="2 9">Belongs to the RNase H family.</text>
</comment>
<dbReference type="FunFam" id="3.40.970.10:FF:000001">
    <property type="entry name" value="Ribonuclease H1"/>
    <property type="match status" value="1"/>
</dbReference>
<evidence type="ECO:0000256" key="6">
    <source>
        <dbReference type="ARBA" id="ARBA00022759"/>
    </source>
</evidence>
<gene>
    <name evidence="12" type="ORF">J8A68_006140</name>
</gene>
<reference evidence="12 13" key="1">
    <citation type="journal article" date="2021" name="DNA Res.">
        <title>Genome analysis of Candida subhashii reveals its hybrid nature and dual mitochondrial genome conformations.</title>
        <authorList>
            <person name="Mixao V."/>
            <person name="Hegedusova E."/>
            <person name="Saus E."/>
            <person name="Pryszcz L.P."/>
            <person name="Cillingova A."/>
            <person name="Nosek J."/>
            <person name="Gabaldon T."/>
        </authorList>
    </citation>
    <scope>NUCLEOTIDE SEQUENCE [LARGE SCALE GENOMIC DNA]</scope>
    <source>
        <strain evidence="12 13">CBS 10753</strain>
    </source>
</reference>
<evidence type="ECO:0000256" key="9">
    <source>
        <dbReference type="PIRNR" id="PIRNR036852"/>
    </source>
</evidence>
<feature type="region of interest" description="Disordered" evidence="10">
    <location>
        <begin position="72"/>
        <end position="108"/>
    </location>
</feature>
<keyword evidence="6 9" id="KW-0255">Endonuclease</keyword>
<keyword evidence="13" id="KW-1185">Reference proteome</keyword>
<dbReference type="Pfam" id="PF01693">
    <property type="entry name" value="Cauli_VI"/>
    <property type="match status" value="1"/>
</dbReference>
<dbReference type="InterPro" id="IPR002156">
    <property type="entry name" value="RNaseH_domain"/>
</dbReference>
<dbReference type="PANTHER" id="PTHR10642">
    <property type="entry name" value="RIBONUCLEASE H1"/>
    <property type="match status" value="1"/>
</dbReference>
<dbReference type="GO" id="GO:0003676">
    <property type="term" value="F:nucleic acid binding"/>
    <property type="evidence" value="ECO:0007669"/>
    <property type="project" value="InterPro"/>
</dbReference>
<dbReference type="PROSITE" id="PS50879">
    <property type="entry name" value="RNASE_H_1"/>
    <property type="match status" value="1"/>
</dbReference>
<dbReference type="RefSeq" id="XP_049260591.1">
    <property type="nucleotide sequence ID" value="XM_049410280.1"/>
</dbReference>
<dbReference type="PANTHER" id="PTHR10642:SF30">
    <property type="entry name" value="RIBONUCLEASE H"/>
    <property type="match status" value="1"/>
</dbReference>
<keyword evidence="8 9" id="KW-0460">Magnesium</keyword>
<evidence type="ECO:0000256" key="10">
    <source>
        <dbReference type="SAM" id="MobiDB-lite"/>
    </source>
</evidence>
<evidence type="ECO:0000256" key="5">
    <source>
        <dbReference type="ARBA" id="ARBA00022723"/>
    </source>
</evidence>
<dbReference type="PIRSF" id="PIRSF036852">
    <property type="entry name" value="Ribonuclease_H1_euk"/>
    <property type="match status" value="1"/>
</dbReference>
<protein>
    <recommendedName>
        <fullName evidence="3 9">Ribonuclease H</fullName>
        <shortName evidence="9">RNase H</shortName>
        <ecNumber evidence="3 9">3.1.26.4</ecNumber>
    </recommendedName>
</protein>
<comment type="cofactor">
    <cofactor evidence="1 9">
        <name>Mg(2+)</name>
        <dbReference type="ChEBI" id="CHEBI:18420"/>
    </cofactor>
</comment>
<keyword evidence="5 9" id="KW-0479">Metal-binding</keyword>
<evidence type="ECO:0000256" key="7">
    <source>
        <dbReference type="ARBA" id="ARBA00022801"/>
    </source>
</evidence>
<feature type="compositionally biased region" description="Low complexity" evidence="10">
    <location>
        <begin position="77"/>
        <end position="108"/>
    </location>
</feature>
<feature type="domain" description="RNase H type-1" evidence="11">
    <location>
        <begin position="169"/>
        <end position="337"/>
    </location>
</feature>
<dbReference type="EMBL" id="JAGSYN010000323">
    <property type="protein sequence ID" value="KAG7660357.1"/>
    <property type="molecule type" value="Genomic_DNA"/>
</dbReference>
<evidence type="ECO:0000313" key="13">
    <source>
        <dbReference type="Proteomes" id="UP000694255"/>
    </source>
</evidence>
<evidence type="ECO:0000256" key="1">
    <source>
        <dbReference type="ARBA" id="ARBA00001946"/>
    </source>
</evidence>
<dbReference type="Pfam" id="PF00075">
    <property type="entry name" value="RNase_H"/>
    <property type="match status" value="1"/>
</dbReference>
<evidence type="ECO:0000256" key="3">
    <source>
        <dbReference type="ARBA" id="ARBA00012180"/>
    </source>
</evidence>
<evidence type="ECO:0000313" key="12">
    <source>
        <dbReference type="EMBL" id="KAG7660357.1"/>
    </source>
</evidence>
<comment type="catalytic activity">
    <reaction evidence="9">
        <text>Endonucleolytic cleavage to 5'-phosphomonoester.</text>
        <dbReference type="EC" id="3.1.26.4"/>
    </reaction>
</comment>
<evidence type="ECO:0000259" key="11">
    <source>
        <dbReference type="PROSITE" id="PS50879"/>
    </source>
</evidence>
<organism evidence="12 13">
    <name type="scientific">[Candida] subhashii</name>
    <dbReference type="NCBI Taxonomy" id="561895"/>
    <lineage>
        <taxon>Eukaryota</taxon>
        <taxon>Fungi</taxon>
        <taxon>Dikarya</taxon>
        <taxon>Ascomycota</taxon>
        <taxon>Saccharomycotina</taxon>
        <taxon>Pichiomycetes</taxon>
        <taxon>Debaryomycetaceae</taxon>
        <taxon>Spathaspora</taxon>
    </lineage>
</organism>
<keyword evidence="4 9" id="KW-0540">Nuclease</keyword>
<sequence length="343" mass="36105">MPRASHLSKVLSNNIPKSKKKTIAMPYYAVAKGSKTGVYTNWNDCKEQVNGYSGASFKKFSTASEASAFVNGGGSGISSSSSSSRGGSSNSSSSSSGSSSYGGNSSSHSGSSYYNSGSSYYNSGSSYYNSGSSYYDSGSSHYGGSTGSSYYGSSTVSNANTSKVSKPSKPAAQKVYVDGASRGNGRHAHPASGYGVYYGPGDSRNAAVPLNEVDPPYIKPTNQRAELHAAKHALKDIHTHLTSGKATGPTQIHSDSKYVVKSLNDWSDNWKSNGWKSTTGRPLANSDLIQEAVALKDKINDIYKEKNWGNVELVHVKGHAGDEGNEAADRLANLGADKMKGRK</sequence>
<dbReference type="GO" id="GO:0004523">
    <property type="term" value="F:RNA-DNA hybrid ribonuclease activity"/>
    <property type="evidence" value="ECO:0007669"/>
    <property type="project" value="UniProtKB-EC"/>
</dbReference>
<evidence type="ECO:0000256" key="8">
    <source>
        <dbReference type="ARBA" id="ARBA00022842"/>
    </source>
</evidence>
<proteinExistence type="inferred from homology"/>
<dbReference type="InterPro" id="IPR050092">
    <property type="entry name" value="RNase_H"/>
</dbReference>
<dbReference type="GeneID" id="73472939"/>
<dbReference type="EC" id="3.1.26.4" evidence="3 9"/>
<dbReference type="GO" id="GO:0043137">
    <property type="term" value="P:DNA replication, removal of RNA primer"/>
    <property type="evidence" value="ECO:0007669"/>
    <property type="project" value="TreeGrafter"/>
</dbReference>
<dbReference type="OrthoDB" id="407198at2759"/>
<dbReference type="InterPro" id="IPR017067">
    <property type="entry name" value="RNase_H1_euk"/>
</dbReference>
<keyword evidence="7 9" id="KW-0378">Hydrolase</keyword>
<comment type="function">
    <text evidence="9">Endonuclease that specifically degrades the RNA of RNA-DNA hybrids.</text>
</comment>
<name>A0A8J5QAX2_9ASCO</name>
<accession>A0A8J5QAX2</accession>
<dbReference type="InterPro" id="IPR011320">
    <property type="entry name" value="RNase_H1_N"/>
</dbReference>
<dbReference type="AlphaFoldDB" id="A0A8J5QAX2"/>
<evidence type="ECO:0000256" key="2">
    <source>
        <dbReference type="ARBA" id="ARBA00005300"/>
    </source>
</evidence>
<comment type="caution">
    <text evidence="12">The sequence shown here is derived from an EMBL/GenBank/DDBJ whole genome shotgun (WGS) entry which is preliminary data.</text>
</comment>